<dbReference type="RefSeq" id="WP_407656418.1">
    <property type="nucleotide sequence ID" value="NZ_FUZQ01000009.1"/>
</dbReference>
<dbReference type="Gene3D" id="3.90.79.10">
    <property type="entry name" value="Nucleoside Triphosphate Pyrophosphohydrolase"/>
    <property type="match status" value="1"/>
</dbReference>
<sequence length="218" mass="23102">MTGVPGATGEGGPLVDEAAPRPVVRSEVLHRGRIADLVRDDVDLGDAGTVTREYVVHPGAVAIVALDDADRVLLLRQYRHPVRARLWEVPAGLLDVDGEPAVDAAARELAEEADVTARRWQVLADFASSPGSSDEAVRVFLARDLGEVSATERHTRTGEEAGIEVRWVPLDEAVARVLDGSLHNPSAVVGVLAAAASRAGGWASLRPADAPWPSRPRA</sequence>
<organism evidence="3 4">
    <name type="scientific">Krasilnikoviella flava</name>
    <dbReference type="NCBI Taxonomy" id="526729"/>
    <lineage>
        <taxon>Bacteria</taxon>
        <taxon>Bacillati</taxon>
        <taxon>Actinomycetota</taxon>
        <taxon>Actinomycetes</taxon>
        <taxon>Micrococcales</taxon>
        <taxon>Promicromonosporaceae</taxon>
        <taxon>Krasilnikoviella</taxon>
    </lineage>
</organism>
<dbReference type="GO" id="GO:0019693">
    <property type="term" value="P:ribose phosphate metabolic process"/>
    <property type="evidence" value="ECO:0007669"/>
    <property type="project" value="TreeGrafter"/>
</dbReference>
<dbReference type="InterPro" id="IPR015797">
    <property type="entry name" value="NUDIX_hydrolase-like_dom_sf"/>
</dbReference>
<dbReference type="GO" id="GO:0016787">
    <property type="term" value="F:hydrolase activity"/>
    <property type="evidence" value="ECO:0007669"/>
    <property type="project" value="UniProtKB-KW"/>
</dbReference>
<keyword evidence="1" id="KW-0378">Hydrolase</keyword>
<feature type="domain" description="Nudix hydrolase" evidence="2">
    <location>
        <begin position="55"/>
        <end position="195"/>
    </location>
</feature>
<evidence type="ECO:0000256" key="1">
    <source>
        <dbReference type="ARBA" id="ARBA00022801"/>
    </source>
</evidence>
<dbReference type="SUPFAM" id="SSF55811">
    <property type="entry name" value="Nudix"/>
    <property type="match status" value="1"/>
</dbReference>
<dbReference type="PROSITE" id="PS51462">
    <property type="entry name" value="NUDIX"/>
    <property type="match status" value="1"/>
</dbReference>
<reference evidence="3 4" key="1">
    <citation type="submission" date="2017-02" db="EMBL/GenBank/DDBJ databases">
        <authorList>
            <person name="Peterson S.W."/>
        </authorList>
    </citation>
    <scope>NUCLEOTIDE SEQUENCE [LARGE SCALE GENOMIC DNA]</scope>
    <source>
        <strain evidence="3 4">DSM 21481</strain>
    </source>
</reference>
<dbReference type="GO" id="GO:0005829">
    <property type="term" value="C:cytosol"/>
    <property type="evidence" value="ECO:0007669"/>
    <property type="project" value="TreeGrafter"/>
</dbReference>
<proteinExistence type="predicted"/>
<evidence type="ECO:0000313" key="3">
    <source>
        <dbReference type="EMBL" id="SKC82438.1"/>
    </source>
</evidence>
<dbReference type="EMBL" id="FUZQ01000009">
    <property type="protein sequence ID" value="SKC82438.1"/>
    <property type="molecule type" value="Genomic_DNA"/>
</dbReference>
<dbReference type="PANTHER" id="PTHR11839:SF31">
    <property type="entry name" value="ADP-RIBOSE PYROPHOSPHATASE"/>
    <property type="match status" value="1"/>
</dbReference>
<evidence type="ECO:0000259" key="2">
    <source>
        <dbReference type="PROSITE" id="PS51462"/>
    </source>
</evidence>
<protein>
    <submittedName>
        <fullName evidence="3">ADP-ribose pyrophosphatase</fullName>
    </submittedName>
</protein>
<gene>
    <name evidence="3" type="ORF">SAMN04324258_4358</name>
</gene>
<dbReference type="Proteomes" id="UP000189777">
    <property type="component" value="Unassembled WGS sequence"/>
</dbReference>
<dbReference type="AlphaFoldDB" id="A0A1T5M3N9"/>
<keyword evidence="4" id="KW-1185">Reference proteome</keyword>
<dbReference type="Pfam" id="PF00293">
    <property type="entry name" value="NUDIX"/>
    <property type="match status" value="1"/>
</dbReference>
<dbReference type="STRING" id="526729.SAMN04324258_4358"/>
<dbReference type="InterPro" id="IPR000086">
    <property type="entry name" value="NUDIX_hydrolase_dom"/>
</dbReference>
<accession>A0A1T5M3N9</accession>
<dbReference type="GO" id="GO:0006753">
    <property type="term" value="P:nucleoside phosphate metabolic process"/>
    <property type="evidence" value="ECO:0007669"/>
    <property type="project" value="TreeGrafter"/>
</dbReference>
<evidence type="ECO:0000313" key="4">
    <source>
        <dbReference type="Proteomes" id="UP000189777"/>
    </source>
</evidence>
<dbReference type="CDD" id="cd24158">
    <property type="entry name" value="NUDIX_ADPRase_Rv1700"/>
    <property type="match status" value="1"/>
</dbReference>
<dbReference type="PANTHER" id="PTHR11839">
    <property type="entry name" value="UDP/ADP-SUGAR PYROPHOSPHATASE"/>
    <property type="match status" value="1"/>
</dbReference>
<name>A0A1T5M3N9_9MICO</name>